<protein>
    <recommendedName>
        <fullName evidence="3">Peptidoglycan binding-like domain-containing protein</fullName>
    </recommendedName>
</protein>
<dbReference type="Gene3D" id="3.40.390.10">
    <property type="entry name" value="Collagenase (Catalytic Domain)"/>
    <property type="match status" value="1"/>
</dbReference>
<dbReference type="AlphaFoldDB" id="A0A9N9R010"/>
<dbReference type="InterPro" id="IPR036365">
    <property type="entry name" value="PGBD-like_sf"/>
</dbReference>
<dbReference type="InterPro" id="IPR002477">
    <property type="entry name" value="Peptidoglycan-bd-like"/>
</dbReference>
<dbReference type="GO" id="GO:0030574">
    <property type="term" value="P:collagen catabolic process"/>
    <property type="evidence" value="ECO:0007669"/>
    <property type="project" value="TreeGrafter"/>
</dbReference>
<dbReference type="PANTHER" id="PTHR10201:SF308">
    <property type="entry name" value="MATRIX METALLOPROTEINASE 2"/>
    <property type="match status" value="1"/>
</dbReference>
<keyword evidence="5" id="KW-1185">Reference proteome</keyword>
<accession>A0A9N9R010</accession>
<feature type="domain" description="Peptidoglycan binding-like" evidence="3">
    <location>
        <begin position="3"/>
        <end position="39"/>
    </location>
</feature>
<evidence type="ECO:0000313" key="4">
    <source>
        <dbReference type="EMBL" id="CAG9786820.1"/>
    </source>
</evidence>
<dbReference type="Proteomes" id="UP001153714">
    <property type="component" value="Chromosome 16"/>
</dbReference>
<reference evidence="4" key="1">
    <citation type="submission" date="2021-12" db="EMBL/GenBank/DDBJ databases">
        <authorList>
            <person name="King R."/>
        </authorList>
    </citation>
    <scope>NUCLEOTIDE SEQUENCE</scope>
</reference>
<feature type="compositionally biased region" description="Polar residues" evidence="2">
    <location>
        <begin position="100"/>
        <end position="120"/>
    </location>
</feature>
<gene>
    <name evidence="4" type="ORF">DIATSA_LOCUS4752</name>
</gene>
<evidence type="ECO:0000313" key="5">
    <source>
        <dbReference type="Proteomes" id="UP001153714"/>
    </source>
</evidence>
<dbReference type="GO" id="GO:0004222">
    <property type="term" value="F:metalloendopeptidase activity"/>
    <property type="evidence" value="ECO:0007669"/>
    <property type="project" value="TreeGrafter"/>
</dbReference>
<evidence type="ECO:0000256" key="2">
    <source>
        <dbReference type="SAM" id="MobiDB-lite"/>
    </source>
</evidence>
<dbReference type="GO" id="GO:0005615">
    <property type="term" value="C:extracellular space"/>
    <property type="evidence" value="ECO:0007669"/>
    <property type="project" value="TreeGrafter"/>
</dbReference>
<dbReference type="SUPFAM" id="SSF47090">
    <property type="entry name" value="PGBD-like"/>
    <property type="match status" value="1"/>
</dbReference>
<feature type="region of interest" description="Disordered" evidence="2">
    <location>
        <begin position="95"/>
        <end position="120"/>
    </location>
</feature>
<dbReference type="Pfam" id="PF01471">
    <property type="entry name" value="PG_binding_1"/>
    <property type="match status" value="1"/>
</dbReference>
<keyword evidence="1" id="KW-0482">Metalloprotease</keyword>
<evidence type="ECO:0000259" key="3">
    <source>
        <dbReference type="Pfam" id="PF01471"/>
    </source>
</evidence>
<dbReference type="InterPro" id="IPR024079">
    <property type="entry name" value="MetalloPept_cat_dom_sf"/>
</dbReference>
<keyword evidence="1" id="KW-0378">Hydrolase</keyword>
<dbReference type="EMBL" id="OU893347">
    <property type="protein sequence ID" value="CAG9786820.1"/>
    <property type="molecule type" value="Genomic_DNA"/>
</dbReference>
<keyword evidence="1" id="KW-0645">Protease</keyword>
<reference evidence="4" key="2">
    <citation type="submission" date="2022-10" db="EMBL/GenBank/DDBJ databases">
        <authorList>
            <consortium name="ENA_rothamsted_submissions"/>
            <consortium name="culmorum"/>
            <person name="King R."/>
        </authorList>
    </citation>
    <scope>NUCLEOTIDE SEQUENCE</scope>
</reference>
<organism evidence="4 5">
    <name type="scientific">Diatraea saccharalis</name>
    <name type="common">sugarcane borer</name>
    <dbReference type="NCBI Taxonomy" id="40085"/>
    <lineage>
        <taxon>Eukaryota</taxon>
        <taxon>Metazoa</taxon>
        <taxon>Ecdysozoa</taxon>
        <taxon>Arthropoda</taxon>
        <taxon>Hexapoda</taxon>
        <taxon>Insecta</taxon>
        <taxon>Pterygota</taxon>
        <taxon>Neoptera</taxon>
        <taxon>Endopterygota</taxon>
        <taxon>Lepidoptera</taxon>
        <taxon>Glossata</taxon>
        <taxon>Ditrysia</taxon>
        <taxon>Pyraloidea</taxon>
        <taxon>Crambidae</taxon>
        <taxon>Crambinae</taxon>
        <taxon>Diatraea</taxon>
    </lineage>
</organism>
<evidence type="ECO:0000256" key="1">
    <source>
        <dbReference type="ARBA" id="ARBA00023049"/>
    </source>
</evidence>
<dbReference type="OrthoDB" id="406838at2759"/>
<dbReference type="GO" id="GO:0030198">
    <property type="term" value="P:extracellular matrix organization"/>
    <property type="evidence" value="ECO:0007669"/>
    <property type="project" value="TreeGrafter"/>
</dbReference>
<proteinExistence type="predicted"/>
<sequence length="120" mass="13568">MGDISQSYEDEFRIAIKTLQEFGGIPVTGEIDAATKQLLLKKRCGRPDRESDESTRHKRFAVQGEKWKHTNLTWSIPRVKSLASDGLFEVETATEHADNLKSSQSPARTNPQLQHNFLSN</sequence>
<name>A0A9N9R010_9NEOP</name>
<dbReference type="PANTHER" id="PTHR10201">
    <property type="entry name" value="MATRIX METALLOPROTEINASE"/>
    <property type="match status" value="1"/>
</dbReference>